<dbReference type="AlphaFoldDB" id="A0A8S3Z4S9"/>
<organism evidence="1 2">
    <name type="scientific">Candidula unifasciata</name>
    <dbReference type="NCBI Taxonomy" id="100452"/>
    <lineage>
        <taxon>Eukaryota</taxon>
        <taxon>Metazoa</taxon>
        <taxon>Spiralia</taxon>
        <taxon>Lophotrochozoa</taxon>
        <taxon>Mollusca</taxon>
        <taxon>Gastropoda</taxon>
        <taxon>Heterobranchia</taxon>
        <taxon>Euthyneura</taxon>
        <taxon>Panpulmonata</taxon>
        <taxon>Eupulmonata</taxon>
        <taxon>Stylommatophora</taxon>
        <taxon>Helicina</taxon>
        <taxon>Helicoidea</taxon>
        <taxon>Geomitridae</taxon>
        <taxon>Candidula</taxon>
    </lineage>
</organism>
<reference evidence="1" key="1">
    <citation type="submission" date="2021-04" db="EMBL/GenBank/DDBJ databases">
        <authorList>
            <consortium name="Molecular Ecology Group"/>
        </authorList>
    </citation>
    <scope>NUCLEOTIDE SEQUENCE</scope>
</reference>
<gene>
    <name evidence="1" type="ORF">CUNI_LOCUS10071</name>
</gene>
<comment type="caution">
    <text evidence="1">The sequence shown here is derived from an EMBL/GenBank/DDBJ whole genome shotgun (WGS) entry which is preliminary data.</text>
</comment>
<evidence type="ECO:0000313" key="2">
    <source>
        <dbReference type="Proteomes" id="UP000678393"/>
    </source>
</evidence>
<evidence type="ECO:0000313" key="1">
    <source>
        <dbReference type="EMBL" id="CAG5124513.1"/>
    </source>
</evidence>
<name>A0A8S3Z4S9_9EUPU</name>
<keyword evidence="2" id="KW-1185">Reference proteome</keyword>
<dbReference type="Proteomes" id="UP000678393">
    <property type="component" value="Unassembled WGS sequence"/>
</dbReference>
<dbReference type="EMBL" id="CAJHNH020001791">
    <property type="protein sequence ID" value="CAG5124513.1"/>
    <property type="molecule type" value="Genomic_DNA"/>
</dbReference>
<feature type="non-terminal residue" evidence="1">
    <location>
        <position position="81"/>
    </location>
</feature>
<accession>A0A8S3Z4S9</accession>
<proteinExistence type="predicted"/>
<protein>
    <submittedName>
        <fullName evidence="1">Uncharacterized protein</fullName>
    </submittedName>
</protein>
<sequence>EALTRSYSMSTAYIKTMSLDRKKRLNYSVRSNLNDKSSSQNIAAEANSPGIADSYSQSLYSLPVKNRSNEVPFNQLPPSTI</sequence>